<evidence type="ECO:0000313" key="2">
    <source>
        <dbReference type="EMBL" id="PLT47795.1"/>
    </source>
</evidence>
<dbReference type="EMBL" id="NFEZ01000002">
    <property type="protein sequence ID" value="PLT47795.1"/>
    <property type="molecule type" value="Genomic_DNA"/>
</dbReference>
<dbReference type="Pfam" id="PF03861">
    <property type="entry name" value="ANTAR"/>
    <property type="match status" value="1"/>
</dbReference>
<dbReference type="SMART" id="SM01012">
    <property type="entry name" value="ANTAR"/>
    <property type="match status" value="1"/>
</dbReference>
<organism evidence="2 3">
    <name type="scientific">Paenibacillus pasadenensis</name>
    <dbReference type="NCBI Taxonomy" id="217090"/>
    <lineage>
        <taxon>Bacteria</taxon>
        <taxon>Bacillati</taxon>
        <taxon>Bacillota</taxon>
        <taxon>Bacilli</taxon>
        <taxon>Bacillales</taxon>
        <taxon>Paenibacillaceae</taxon>
        <taxon>Paenibacillus</taxon>
    </lineage>
</organism>
<dbReference type="Gene3D" id="1.10.10.10">
    <property type="entry name" value="Winged helix-like DNA-binding domain superfamily/Winged helix DNA-binding domain"/>
    <property type="match status" value="1"/>
</dbReference>
<proteinExistence type="predicted"/>
<name>A0A2N5NBT6_9BACL</name>
<keyword evidence="3" id="KW-1185">Reference proteome</keyword>
<evidence type="ECO:0000313" key="3">
    <source>
        <dbReference type="Proteomes" id="UP000234789"/>
    </source>
</evidence>
<sequence length="208" mass="23056">MRAIVVIAPRERGAEPAVRAAEAGPKPEALLRDCGYAVLRAATAQQAETVLPEADAAVLHMPLPEVMSWRGALAGGRPVPLLWWCSAEAMGRSATACEDDVRLDGLLVPGMSAGEVHWALQLAGKACMERRQWEEERKRLMARLEERKWIDMAKGILAETRGLSEAEAYELLRSQAMEERRRMVDVATSIVKVYQLLQDNTKKGARRP</sequence>
<comment type="caution">
    <text evidence="2">The sequence shown here is derived from an EMBL/GenBank/DDBJ whole genome shotgun (WGS) entry which is preliminary data.</text>
</comment>
<dbReference type="GO" id="GO:0003723">
    <property type="term" value="F:RNA binding"/>
    <property type="evidence" value="ECO:0007669"/>
    <property type="project" value="InterPro"/>
</dbReference>
<accession>A0A2N5NBT6</accession>
<feature type="domain" description="ANTAR" evidence="1">
    <location>
        <begin position="130"/>
        <end position="191"/>
    </location>
</feature>
<reference evidence="2 3" key="1">
    <citation type="submission" date="2017-05" db="EMBL/GenBank/DDBJ databases">
        <title>Functional genome analysis of Paenibacillus pasadenensis strain R16: insights on endophytic life style and antifungal activity.</title>
        <authorList>
            <person name="Passera A."/>
            <person name="Marcolungo L."/>
            <person name="Casati P."/>
            <person name="Brasca M."/>
            <person name="Quaglino F."/>
            <person name="Delledonne M."/>
        </authorList>
    </citation>
    <scope>NUCLEOTIDE SEQUENCE [LARGE SCALE GENOMIC DNA]</scope>
    <source>
        <strain evidence="2 3">R16</strain>
    </source>
</reference>
<gene>
    <name evidence="2" type="ORF">B8V81_0702</name>
</gene>
<dbReference type="AlphaFoldDB" id="A0A2N5NBT6"/>
<dbReference type="InterPro" id="IPR011006">
    <property type="entry name" value="CheY-like_superfamily"/>
</dbReference>
<dbReference type="PROSITE" id="PS50921">
    <property type="entry name" value="ANTAR"/>
    <property type="match status" value="1"/>
</dbReference>
<dbReference type="InterPro" id="IPR036388">
    <property type="entry name" value="WH-like_DNA-bd_sf"/>
</dbReference>
<protein>
    <submittedName>
        <fullName evidence="2">Response regulator NasT</fullName>
    </submittedName>
</protein>
<dbReference type="RefSeq" id="WP_101807733.1">
    <property type="nucleotide sequence ID" value="NZ_NFEZ01000002.1"/>
</dbReference>
<dbReference type="InterPro" id="IPR005561">
    <property type="entry name" value="ANTAR"/>
</dbReference>
<evidence type="ECO:0000259" key="1">
    <source>
        <dbReference type="PROSITE" id="PS50921"/>
    </source>
</evidence>
<dbReference type="Proteomes" id="UP000234789">
    <property type="component" value="Unassembled WGS sequence"/>
</dbReference>
<dbReference type="SUPFAM" id="SSF52172">
    <property type="entry name" value="CheY-like"/>
    <property type="match status" value="1"/>
</dbReference>